<dbReference type="PANTHER" id="PTHR36922:SF1">
    <property type="entry name" value="DUF1993 DOMAIN-CONTAINING PROTEIN"/>
    <property type="match status" value="1"/>
</dbReference>
<dbReference type="SUPFAM" id="SSF109854">
    <property type="entry name" value="DinB/YfiT-like putative metalloenzymes"/>
    <property type="match status" value="1"/>
</dbReference>
<dbReference type="Gene3D" id="1.20.120.450">
    <property type="entry name" value="dinb family like domain"/>
    <property type="match status" value="1"/>
</dbReference>
<dbReference type="RefSeq" id="WP_167079967.1">
    <property type="nucleotide sequence ID" value="NZ_BAAADC010000001.1"/>
</dbReference>
<comment type="caution">
    <text evidence="1">The sequence shown here is derived from an EMBL/GenBank/DDBJ whole genome shotgun (WGS) entry which is preliminary data.</text>
</comment>
<dbReference type="Proteomes" id="UP000570514">
    <property type="component" value="Unassembled WGS sequence"/>
</dbReference>
<sequence>MAISMYRASIPVFVQFLTNLSAILGKAAQHAEAKKIDPSVFTTGRLSPDMFPLTRQVQIACDSAKGVAARLSGSEVPSFPDTETSFPELQARIAKTLEYIQSVEPASIEGSDDKTITLKAGQRELTFTGEAYLTTFALPNFYFHITATYAILRHMGVELGKLDYLGGK</sequence>
<protein>
    <recommendedName>
        <fullName evidence="3">DUF1993 domain-containing protein</fullName>
    </recommendedName>
</protein>
<accession>A0A846MU51</accession>
<dbReference type="Pfam" id="PF09351">
    <property type="entry name" value="DUF1993"/>
    <property type="match status" value="1"/>
</dbReference>
<keyword evidence="2" id="KW-1185">Reference proteome</keyword>
<name>A0A846MU51_9PROT</name>
<reference evidence="1 2" key="1">
    <citation type="submission" date="2020-03" db="EMBL/GenBank/DDBJ databases">
        <title>Genomic Encyclopedia of Type Strains, Phase IV (KMG-IV): sequencing the most valuable type-strain genomes for metagenomic binning, comparative biology and taxonomic classification.</title>
        <authorList>
            <person name="Goeker M."/>
        </authorList>
    </citation>
    <scope>NUCLEOTIDE SEQUENCE [LARGE SCALE GENOMIC DNA]</scope>
    <source>
        <strain evidence="1 2">DSM 19867</strain>
    </source>
</reference>
<proteinExistence type="predicted"/>
<dbReference type="EMBL" id="JAASRM010000001">
    <property type="protein sequence ID" value="NIK86876.1"/>
    <property type="molecule type" value="Genomic_DNA"/>
</dbReference>
<dbReference type="AlphaFoldDB" id="A0A846MU51"/>
<dbReference type="InterPro" id="IPR018531">
    <property type="entry name" value="DUF1993"/>
</dbReference>
<evidence type="ECO:0000313" key="1">
    <source>
        <dbReference type="EMBL" id="NIK86876.1"/>
    </source>
</evidence>
<gene>
    <name evidence="1" type="ORF">FHS83_000194</name>
</gene>
<evidence type="ECO:0000313" key="2">
    <source>
        <dbReference type="Proteomes" id="UP000570514"/>
    </source>
</evidence>
<dbReference type="InterPro" id="IPR034660">
    <property type="entry name" value="DinB/YfiT-like"/>
</dbReference>
<dbReference type="PANTHER" id="PTHR36922">
    <property type="entry name" value="BLL2446 PROTEIN"/>
    <property type="match status" value="1"/>
</dbReference>
<evidence type="ECO:0008006" key="3">
    <source>
        <dbReference type="Google" id="ProtNLM"/>
    </source>
</evidence>
<organism evidence="1 2">
    <name type="scientific">Rhizomicrobium palustre</name>
    <dbReference type="NCBI Taxonomy" id="189966"/>
    <lineage>
        <taxon>Bacteria</taxon>
        <taxon>Pseudomonadati</taxon>
        <taxon>Pseudomonadota</taxon>
        <taxon>Alphaproteobacteria</taxon>
        <taxon>Micropepsales</taxon>
        <taxon>Micropepsaceae</taxon>
        <taxon>Rhizomicrobium</taxon>
    </lineage>
</organism>